<evidence type="ECO:0000256" key="11">
    <source>
        <dbReference type="ARBA" id="ARBA00023098"/>
    </source>
</evidence>
<dbReference type="SUPFAM" id="SSF53474">
    <property type="entry name" value="alpha/beta-Hydrolases"/>
    <property type="match status" value="1"/>
</dbReference>
<keyword evidence="7 16" id="KW-0378">Hydrolase</keyword>
<evidence type="ECO:0000256" key="6">
    <source>
        <dbReference type="ARBA" id="ARBA00022723"/>
    </source>
</evidence>
<protein>
    <recommendedName>
        <fullName evidence="14">sn-1-specific diacylglycerol lipase</fullName>
        <ecNumber evidence="14">3.1.1.116</ecNumber>
    </recommendedName>
</protein>
<evidence type="ECO:0000256" key="1">
    <source>
        <dbReference type="ARBA" id="ARBA00001913"/>
    </source>
</evidence>
<dbReference type="PANTHER" id="PTHR45792">
    <property type="entry name" value="DIACYLGLYCEROL LIPASE HOMOLOG-RELATED"/>
    <property type="match status" value="1"/>
</dbReference>
<evidence type="ECO:0000256" key="14">
    <source>
        <dbReference type="ARBA" id="ARBA00026104"/>
    </source>
</evidence>
<dbReference type="Pfam" id="PF01764">
    <property type="entry name" value="Lipase_3"/>
    <property type="match status" value="1"/>
</dbReference>
<evidence type="ECO:0000256" key="12">
    <source>
        <dbReference type="ARBA" id="ARBA00023136"/>
    </source>
</evidence>
<dbReference type="InterPro" id="IPR002921">
    <property type="entry name" value="Fungal_lipase-type"/>
</dbReference>
<dbReference type="RefSeq" id="XP_021881165.1">
    <property type="nucleotide sequence ID" value="XM_022026555.1"/>
</dbReference>
<keyword evidence="4" id="KW-0597">Phosphoprotein</keyword>
<evidence type="ECO:0000313" key="16">
    <source>
        <dbReference type="EMBL" id="ORZ15417.1"/>
    </source>
</evidence>
<organism evidence="16 17">
    <name type="scientific">Lobosporangium transversale</name>
    <dbReference type="NCBI Taxonomy" id="64571"/>
    <lineage>
        <taxon>Eukaryota</taxon>
        <taxon>Fungi</taxon>
        <taxon>Fungi incertae sedis</taxon>
        <taxon>Mucoromycota</taxon>
        <taxon>Mortierellomycotina</taxon>
        <taxon>Mortierellomycetes</taxon>
        <taxon>Mortierellales</taxon>
        <taxon>Mortierellaceae</taxon>
        <taxon>Lobosporangium</taxon>
    </lineage>
</organism>
<dbReference type="GeneID" id="33568398"/>
<evidence type="ECO:0000256" key="4">
    <source>
        <dbReference type="ARBA" id="ARBA00022553"/>
    </source>
</evidence>
<dbReference type="InterPro" id="IPR029058">
    <property type="entry name" value="AB_hydrolase_fold"/>
</dbReference>
<keyword evidence="3" id="KW-1003">Cell membrane</keyword>
<keyword evidence="12" id="KW-0472">Membrane</keyword>
<dbReference type="InterPro" id="IPR052214">
    <property type="entry name" value="DAG_Lipase-Related"/>
</dbReference>
<dbReference type="EC" id="3.1.1.116" evidence="14"/>
<dbReference type="Gene3D" id="3.40.50.1820">
    <property type="entry name" value="alpha/beta hydrolase"/>
    <property type="match status" value="1"/>
</dbReference>
<dbReference type="InParanoid" id="A0A1Y2GMA9"/>
<evidence type="ECO:0000259" key="15">
    <source>
        <dbReference type="Pfam" id="PF01764"/>
    </source>
</evidence>
<evidence type="ECO:0000256" key="9">
    <source>
        <dbReference type="ARBA" id="ARBA00022963"/>
    </source>
</evidence>
<evidence type="ECO:0000256" key="7">
    <source>
        <dbReference type="ARBA" id="ARBA00022801"/>
    </source>
</evidence>
<dbReference type="PANTHER" id="PTHR45792:SF8">
    <property type="entry name" value="DIACYLGLYCEROL LIPASE-ALPHA"/>
    <property type="match status" value="1"/>
</dbReference>
<evidence type="ECO:0000256" key="5">
    <source>
        <dbReference type="ARBA" id="ARBA00022692"/>
    </source>
</evidence>
<keyword evidence="10" id="KW-1133">Transmembrane helix</keyword>
<comment type="catalytic activity">
    <reaction evidence="13">
        <text>a 1,2-diacyl-sn-glycerol + H2O = a 2-acylglycerol + a fatty acid + H(+)</text>
        <dbReference type="Rhea" id="RHEA:33275"/>
        <dbReference type="ChEBI" id="CHEBI:15377"/>
        <dbReference type="ChEBI" id="CHEBI:15378"/>
        <dbReference type="ChEBI" id="CHEBI:17389"/>
        <dbReference type="ChEBI" id="CHEBI:17815"/>
        <dbReference type="ChEBI" id="CHEBI:28868"/>
        <dbReference type="EC" id="3.1.1.116"/>
    </reaction>
    <physiologicalReaction direction="left-to-right" evidence="13">
        <dbReference type="Rhea" id="RHEA:33276"/>
    </physiologicalReaction>
</comment>
<keyword evidence="8" id="KW-0106">Calcium</keyword>
<dbReference type="Proteomes" id="UP000193648">
    <property type="component" value="Unassembled WGS sequence"/>
</dbReference>
<dbReference type="CDD" id="cd00519">
    <property type="entry name" value="Lipase_3"/>
    <property type="match status" value="1"/>
</dbReference>
<dbReference type="GO" id="GO:0005886">
    <property type="term" value="C:plasma membrane"/>
    <property type="evidence" value="ECO:0007669"/>
    <property type="project" value="UniProtKB-SubCell"/>
</dbReference>
<evidence type="ECO:0000256" key="10">
    <source>
        <dbReference type="ARBA" id="ARBA00022989"/>
    </source>
</evidence>
<keyword evidence="6" id="KW-0479">Metal-binding</keyword>
<dbReference type="EMBL" id="MCFF01000019">
    <property type="protein sequence ID" value="ORZ15417.1"/>
    <property type="molecule type" value="Genomic_DNA"/>
</dbReference>
<name>A0A1Y2GMA9_9FUNG</name>
<feature type="domain" description="Fungal lipase-type" evidence="15">
    <location>
        <begin position="270"/>
        <end position="408"/>
    </location>
</feature>
<evidence type="ECO:0000313" key="17">
    <source>
        <dbReference type="Proteomes" id="UP000193648"/>
    </source>
</evidence>
<evidence type="ECO:0000256" key="8">
    <source>
        <dbReference type="ARBA" id="ARBA00022837"/>
    </source>
</evidence>
<keyword evidence="11" id="KW-0443">Lipid metabolism</keyword>
<evidence type="ECO:0000256" key="3">
    <source>
        <dbReference type="ARBA" id="ARBA00022475"/>
    </source>
</evidence>
<keyword evidence="9" id="KW-0442">Lipid degradation</keyword>
<dbReference type="GO" id="GO:0046872">
    <property type="term" value="F:metal ion binding"/>
    <property type="evidence" value="ECO:0007669"/>
    <property type="project" value="UniProtKB-KW"/>
</dbReference>
<accession>A0A1Y2GMA9</accession>
<comment type="caution">
    <text evidence="16">The sequence shown here is derived from an EMBL/GenBank/DDBJ whole genome shotgun (WGS) entry which is preliminary data.</text>
</comment>
<keyword evidence="5" id="KW-0812">Transmembrane</keyword>
<dbReference type="AlphaFoldDB" id="A0A1Y2GMA9"/>
<reference evidence="16 17" key="1">
    <citation type="submission" date="2016-07" db="EMBL/GenBank/DDBJ databases">
        <title>Pervasive Adenine N6-methylation of Active Genes in Fungi.</title>
        <authorList>
            <consortium name="DOE Joint Genome Institute"/>
            <person name="Mondo S.J."/>
            <person name="Dannebaum R.O."/>
            <person name="Kuo R.C."/>
            <person name="Labutti K."/>
            <person name="Haridas S."/>
            <person name="Kuo A."/>
            <person name="Salamov A."/>
            <person name="Ahrendt S.R."/>
            <person name="Lipzen A."/>
            <person name="Sullivan W."/>
            <person name="Andreopoulos W.B."/>
            <person name="Clum A."/>
            <person name="Lindquist E."/>
            <person name="Daum C."/>
            <person name="Ramamoorthy G.K."/>
            <person name="Gryganskyi A."/>
            <person name="Culley D."/>
            <person name="Magnuson J.K."/>
            <person name="James T.Y."/>
            <person name="O'Malley M.A."/>
            <person name="Stajich J.E."/>
            <person name="Spatafora J.W."/>
            <person name="Visel A."/>
            <person name="Grigoriev I.V."/>
        </authorList>
    </citation>
    <scope>NUCLEOTIDE SEQUENCE [LARGE SCALE GENOMIC DNA]</scope>
    <source>
        <strain evidence="16 17">NRRL 3116</strain>
    </source>
</reference>
<proteinExistence type="predicted"/>
<dbReference type="GO" id="GO:0016042">
    <property type="term" value="P:lipid catabolic process"/>
    <property type="evidence" value="ECO:0007669"/>
    <property type="project" value="UniProtKB-KW"/>
</dbReference>
<evidence type="ECO:0000256" key="13">
    <source>
        <dbReference type="ARBA" id="ARBA00024531"/>
    </source>
</evidence>
<comment type="subcellular location">
    <subcellularLocation>
        <location evidence="2">Cell membrane</location>
        <topology evidence="2">Multi-pass membrane protein</topology>
    </subcellularLocation>
</comment>
<keyword evidence="17" id="KW-1185">Reference proteome</keyword>
<dbReference type="GO" id="GO:0016298">
    <property type="term" value="F:lipase activity"/>
    <property type="evidence" value="ECO:0007669"/>
    <property type="project" value="TreeGrafter"/>
</dbReference>
<evidence type="ECO:0000256" key="2">
    <source>
        <dbReference type="ARBA" id="ARBA00004651"/>
    </source>
</evidence>
<comment type="cofactor">
    <cofactor evidence="1">
        <name>Ca(2+)</name>
        <dbReference type="ChEBI" id="CHEBI:29108"/>
    </cofactor>
</comment>
<gene>
    <name evidence="16" type="ORF">BCR41DRAFT_370783</name>
</gene>
<sequence>MKTKKNVFVGKGYLKLADLWETIEDSYNTKANSDIAGDHHGPPSSSGLRDYVIDIELPLEPKSYANDTMTVINSYPFRMVLGSSQVGFIAVRATMQLELKPQITSYQYGAYELIHHHTLAQSYFGNQEDARMRLFINKNNSAMMSLKALCKSFFRDWNLSLIELFYGCLAVEEYLAASSIPKSYQAFCDIEMLEHAHYCARMAVAAYGTFTGSLLGYHENVTDRDKDIENVLQAFNLKKEDMIAWHYHCKIVGIASYYIIRDPRHGALCVVIRGTASFSDAVTNLLCKCESYKGGFVHQGMMENARSIIFNHFDTIMEALRQFNLSKVYCIGHSLGAGTASLLCSLLQDRFAEPQVRARLSSEQGQKLQVMARLFAPPPVCSPDLATEFEHNQIAFVNENDLVCRLSYTTADHLKTLIKQAASELAYQGDKSVLPLPSPPQLFSFSRRLSNNSRLMGALERTHGELHAFNKPKLVLGGKIVYLYKGAYSVGSSLAAEGPVREVRAEYSHHRHFSTIHFKRNSIAHHSAAKYEVRIFKALKWARSQGPLPEYICRSY</sequence>
<dbReference type="OrthoDB" id="438440at2759"/>